<dbReference type="STRING" id="1408163.A0A0F4YYR3"/>
<name>A0A0F4YYR3_RASE3</name>
<dbReference type="PANTHER" id="PTHR33365:SF4">
    <property type="entry name" value="CYCLOCHLOROTINE BIOSYNTHESIS PROTEIN O"/>
    <property type="match status" value="1"/>
</dbReference>
<comment type="similarity">
    <text evidence="2">Belongs to the ustYa family.</text>
</comment>
<comment type="caution">
    <text evidence="4">The sequence shown here is derived from an EMBL/GenBank/DDBJ whole genome shotgun (WGS) entry which is preliminary data.</text>
</comment>
<keyword evidence="5" id="KW-1185">Reference proteome</keyword>
<evidence type="ECO:0000313" key="5">
    <source>
        <dbReference type="Proteomes" id="UP000053958"/>
    </source>
</evidence>
<protein>
    <recommendedName>
        <fullName evidence="6">Tat pathway signal sequence</fullName>
    </recommendedName>
</protein>
<dbReference type="InterPro" id="IPR021765">
    <property type="entry name" value="UstYa-like"/>
</dbReference>
<dbReference type="PANTHER" id="PTHR33365">
    <property type="entry name" value="YALI0B05434P"/>
    <property type="match status" value="1"/>
</dbReference>
<keyword evidence="3" id="KW-1133">Transmembrane helix</keyword>
<dbReference type="EMBL" id="LASV01000102">
    <property type="protein sequence ID" value="KKA23384.1"/>
    <property type="molecule type" value="Genomic_DNA"/>
</dbReference>
<keyword evidence="3" id="KW-0472">Membrane</keyword>
<accession>A0A0F4YYR3</accession>
<dbReference type="RefSeq" id="XP_013329996.1">
    <property type="nucleotide sequence ID" value="XM_013474542.1"/>
</dbReference>
<gene>
    <name evidence="4" type="ORF">T310_2557</name>
</gene>
<comment type="pathway">
    <text evidence="1">Mycotoxin biosynthesis.</text>
</comment>
<evidence type="ECO:0000256" key="1">
    <source>
        <dbReference type="ARBA" id="ARBA00004685"/>
    </source>
</evidence>
<keyword evidence="3" id="KW-0812">Transmembrane</keyword>
<dbReference type="Proteomes" id="UP000053958">
    <property type="component" value="Unassembled WGS sequence"/>
</dbReference>
<dbReference type="Pfam" id="PF11807">
    <property type="entry name" value="UstYa"/>
    <property type="match status" value="1"/>
</dbReference>
<organism evidence="4 5">
    <name type="scientific">Rasamsonia emersonii (strain ATCC 16479 / CBS 393.64 / IMI 116815)</name>
    <dbReference type="NCBI Taxonomy" id="1408163"/>
    <lineage>
        <taxon>Eukaryota</taxon>
        <taxon>Fungi</taxon>
        <taxon>Dikarya</taxon>
        <taxon>Ascomycota</taxon>
        <taxon>Pezizomycotina</taxon>
        <taxon>Eurotiomycetes</taxon>
        <taxon>Eurotiomycetidae</taxon>
        <taxon>Eurotiales</taxon>
        <taxon>Trichocomaceae</taxon>
        <taxon>Rasamsonia</taxon>
    </lineage>
</organism>
<evidence type="ECO:0000256" key="2">
    <source>
        <dbReference type="ARBA" id="ARBA00035112"/>
    </source>
</evidence>
<dbReference type="GO" id="GO:0043386">
    <property type="term" value="P:mycotoxin biosynthetic process"/>
    <property type="evidence" value="ECO:0007669"/>
    <property type="project" value="InterPro"/>
</dbReference>
<evidence type="ECO:0008006" key="6">
    <source>
        <dbReference type="Google" id="ProtNLM"/>
    </source>
</evidence>
<reference evidence="4 5" key="1">
    <citation type="submission" date="2015-04" db="EMBL/GenBank/DDBJ databases">
        <authorList>
            <person name="Heijne W.H."/>
            <person name="Fedorova N.D."/>
            <person name="Nierman W.C."/>
            <person name="Vollebregt A.W."/>
            <person name="Zhao Z."/>
            <person name="Wu L."/>
            <person name="Kumar M."/>
            <person name="Stam H."/>
            <person name="van den Berg M.A."/>
            <person name="Pel H.J."/>
        </authorList>
    </citation>
    <scope>NUCLEOTIDE SEQUENCE [LARGE SCALE GENOMIC DNA]</scope>
    <source>
        <strain evidence="4 5">CBS 393.64</strain>
    </source>
</reference>
<proteinExistence type="inferred from homology"/>
<evidence type="ECO:0000313" key="4">
    <source>
        <dbReference type="EMBL" id="KKA23384.1"/>
    </source>
</evidence>
<evidence type="ECO:0000256" key="3">
    <source>
        <dbReference type="SAM" id="Phobius"/>
    </source>
</evidence>
<dbReference type="GeneID" id="25314908"/>
<dbReference type="AlphaFoldDB" id="A0A0F4YYR3"/>
<dbReference type="OrthoDB" id="4222962at2759"/>
<sequence length="274" mass="31255">MSNHDKAHRASSSMDGLEEHLLASEQKYHDNDNDNDSDDVVPVKFRKAAASIRSHHRSWWIWAVHLLIILLEIAVAAALLLTWKSKSTTTTCSPLRKHELEFAADIVKYEDVKFAASGFHEHDETRTIFEGPPGPEVDRAWWNLTHVGVIGLTAEQNSKLATPSVESIRQPGVYPVAIGMFHQLHCINYLRIQLDLQPGDDPNEDEEARRKHKTHCIDYLRQVVQCHGDLTPIALWYDDSYVGYSFDHAVVHSCRNFDAIYKWAVERGSEVHIE</sequence>
<feature type="transmembrane region" description="Helical" evidence="3">
    <location>
        <begin position="59"/>
        <end position="83"/>
    </location>
</feature>